<evidence type="ECO:0000313" key="8">
    <source>
        <dbReference type="EMBL" id="GER55569.1"/>
    </source>
</evidence>
<accession>A0A5A7RD91</accession>
<dbReference type="PANTHER" id="PTHR47764:SF7">
    <property type="entry name" value="ULP1 PROTEASE FAMILY, C-TERMINAL CATALYTIC DOMAIN-CONTAINING PROTEIN-RELATED"/>
    <property type="match status" value="1"/>
</dbReference>
<feature type="region of interest" description="Disordered" evidence="6">
    <location>
        <begin position="744"/>
        <end position="766"/>
    </location>
</feature>
<evidence type="ECO:0000256" key="5">
    <source>
        <dbReference type="ARBA" id="ARBA00057729"/>
    </source>
</evidence>
<dbReference type="EMBL" id="BKCP01011959">
    <property type="protein sequence ID" value="GER55569.1"/>
    <property type="molecule type" value="Genomic_DNA"/>
</dbReference>
<dbReference type="Gene3D" id="3.30.310.130">
    <property type="entry name" value="Ubiquitin-related"/>
    <property type="match status" value="1"/>
</dbReference>
<organism evidence="8 9">
    <name type="scientific">Striga asiatica</name>
    <name type="common">Asiatic witchweed</name>
    <name type="synonym">Buchnera asiatica</name>
    <dbReference type="NCBI Taxonomy" id="4170"/>
    <lineage>
        <taxon>Eukaryota</taxon>
        <taxon>Viridiplantae</taxon>
        <taxon>Streptophyta</taxon>
        <taxon>Embryophyta</taxon>
        <taxon>Tracheophyta</taxon>
        <taxon>Spermatophyta</taxon>
        <taxon>Magnoliopsida</taxon>
        <taxon>eudicotyledons</taxon>
        <taxon>Gunneridae</taxon>
        <taxon>Pentapetalae</taxon>
        <taxon>asterids</taxon>
        <taxon>lamiids</taxon>
        <taxon>Lamiales</taxon>
        <taxon>Orobanchaceae</taxon>
        <taxon>Buchnereae</taxon>
        <taxon>Striga</taxon>
    </lineage>
</organism>
<proteinExistence type="inferred from homology"/>
<name>A0A5A7RD91_STRAF</name>
<dbReference type="Proteomes" id="UP000325081">
    <property type="component" value="Unassembled WGS sequence"/>
</dbReference>
<dbReference type="OrthoDB" id="442460at2759"/>
<dbReference type="Pfam" id="PF02902">
    <property type="entry name" value="Peptidase_C48"/>
    <property type="match status" value="1"/>
</dbReference>
<feature type="region of interest" description="Disordered" evidence="6">
    <location>
        <begin position="152"/>
        <end position="180"/>
    </location>
</feature>
<dbReference type="InterPro" id="IPR038765">
    <property type="entry name" value="Papain-like_cys_pep_sf"/>
</dbReference>
<feature type="compositionally biased region" description="Polar residues" evidence="6">
    <location>
        <begin position="614"/>
        <end position="627"/>
    </location>
</feature>
<dbReference type="Pfam" id="PF25352">
    <property type="entry name" value="PH_ULP"/>
    <property type="match status" value="1"/>
</dbReference>
<evidence type="ECO:0000256" key="1">
    <source>
        <dbReference type="ARBA" id="ARBA00005234"/>
    </source>
</evidence>
<comment type="similarity">
    <text evidence="1">Belongs to the peptidase C48 family.</text>
</comment>
<dbReference type="InterPro" id="IPR003653">
    <property type="entry name" value="Peptidase_C48_C"/>
</dbReference>
<evidence type="ECO:0000256" key="6">
    <source>
        <dbReference type="SAM" id="MobiDB-lite"/>
    </source>
</evidence>
<keyword evidence="9" id="KW-1185">Reference proteome</keyword>
<feature type="domain" description="Ubiquitin-like protease family profile" evidence="7">
    <location>
        <begin position="331"/>
        <end position="550"/>
    </location>
</feature>
<dbReference type="SUPFAM" id="SSF54001">
    <property type="entry name" value="Cysteine proteinases"/>
    <property type="match status" value="1"/>
</dbReference>
<keyword evidence="2 8" id="KW-0645">Protease</keyword>
<dbReference type="Gene3D" id="1.10.418.20">
    <property type="match status" value="1"/>
</dbReference>
<evidence type="ECO:0000313" key="9">
    <source>
        <dbReference type="Proteomes" id="UP000325081"/>
    </source>
</evidence>
<protein>
    <submittedName>
        <fullName evidence="8">Sentrin/sumo-specific protease</fullName>
    </submittedName>
</protein>
<reference evidence="9" key="1">
    <citation type="journal article" date="2019" name="Curr. Biol.">
        <title>Genome Sequence of Striga asiatica Provides Insight into the Evolution of Plant Parasitism.</title>
        <authorList>
            <person name="Yoshida S."/>
            <person name="Kim S."/>
            <person name="Wafula E.K."/>
            <person name="Tanskanen J."/>
            <person name="Kim Y.M."/>
            <person name="Honaas L."/>
            <person name="Yang Z."/>
            <person name="Spallek T."/>
            <person name="Conn C.E."/>
            <person name="Ichihashi Y."/>
            <person name="Cheong K."/>
            <person name="Cui S."/>
            <person name="Der J.P."/>
            <person name="Gundlach H."/>
            <person name="Jiao Y."/>
            <person name="Hori C."/>
            <person name="Ishida J.K."/>
            <person name="Kasahara H."/>
            <person name="Kiba T."/>
            <person name="Kim M.S."/>
            <person name="Koo N."/>
            <person name="Laohavisit A."/>
            <person name="Lee Y.H."/>
            <person name="Lumba S."/>
            <person name="McCourt P."/>
            <person name="Mortimer J.C."/>
            <person name="Mutuku J.M."/>
            <person name="Nomura T."/>
            <person name="Sasaki-Sekimoto Y."/>
            <person name="Seto Y."/>
            <person name="Wang Y."/>
            <person name="Wakatake T."/>
            <person name="Sakakibara H."/>
            <person name="Demura T."/>
            <person name="Yamaguchi S."/>
            <person name="Yoneyama K."/>
            <person name="Manabe R.I."/>
            <person name="Nelson D.C."/>
            <person name="Schulman A.H."/>
            <person name="Timko M.P."/>
            <person name="dePamphilis C.W."/>
            <person name="Choi D."/>
            <person name="Shirasu K."/>
        </authorList>
    </citation>
    <scope>NUCLEOTIDE SEQUENCE [LARGE SCALE GENOMIC DNA]</scope>
    <source>
        <strain evidence="9">cv. UVA1</strain>
    </source>
</reference>
<comment type="function">
    <text evidence="5">Protease that catalyzes two essential functions in the SUMO pathway: processing of full-length SUMOs to their mature forms and deconjugation of SUMO from targeted proteins.</text>
</comment>
<keyword evidence="3" id="KW-0833">Ubl conjugation pathway</keyword>
<dbReference type="GO" id="GO:0008234">
    <property type="term" value="F:cysteine-type peptidase activity"/>
    <property type="evidence" value="ECO:0007669"/>
    <property type="project" value="InterPro"/>
</dbReference>
<evidence type="ECO:0000256" key="2">
    <source>
        <dbReference type="ARBA" id="ARBA00022670"/>
    </source>
</evidence>
<comment type="caution">
    <text evidence="8">The sequence shown here is derived from an EMBL/GenBank/DDBJ whole genome shotgun (WGS) entry which is preliminary data.</text>
</comment>
<evidence type="ECO:0000256" key="4">
    <source>
        <dbReference type="ARBA" id="ARBA00022801"/>
    </source>
</evidence>
<evidence type="ECO:0000259" key="7">
    <source>
        <dbReference type="PROSITE" id="PS50600"/>
    </source>
</evidence>
<sequence>MVKRRSAGKNNCVDGGGGGSNYCRLSDFDFTDKDQLVEAESHKFAAKFGAKSPGKKPVHNRRLVDKYRFLEFFAHGTTQRKDYGSEVCYVDASYGASRKLLMRLSPGSLYFSMILVLSRSSRVLNVPHGILNPVDQQAGKNKVLYVDSDEDGQMDLRSSSSVDVEENQGSSKKQSSDSEANKNDCESVVVVSPYFVKYANKHYMSCHLKFSQRCIRLEIPLGEGNKENFLEWPTRDIMKIEHQQCKSAKAEFVNLHLKSKCIVIADTGNWNSGSVQLEFVVHDNSEWPGKLAAIKSLDLKYEAAWETIINECNFDESFEGIIYPDGDPDAVFISRKDIELLQPKTFINDTIIDFYIKYLVNNTNKEKQRRFHFFNTFFFQKLLDMDRDLSRDCENSDSFHRVRKWTRNINIFEKDYIFIPVNFSLHWSLIVICHPGEVANLRGMMILCTNKDLDSITKVPCILHMDSLRGSHGGLENLIRSYLWEEWKERGYKQENDISQTFLNLDFIELKLIMVLKGVLADRLNPLWLLPQQENLFDCGLFLLHYAELFLELNFDSTKYVNCCFIMWRENNEAVLFLQLNHDWFLAAEVSLKKRDHIKKLIHGIAKDRKNHNEQFQSGARNQGDSNSSDEFEIKEQQSFSAMSKNNSSVNKDKHDKLRVPINLFRNMTLPMEDTSNRYKTRGNCDLMPEHYPPNNYISRKMHILDMQNKDDCVCEVASSFGRQGKWHGSLSISSDDFETCVVEDSEEESETENVRRARKSSLLIQ</sequence>
<gene>
    <name evidence="8" type="ORF">STAS_33245</name>
</gene>
<dbReference type="PROSITE" id="PS50600">
    <property type="entry name" value="ULP_PROTEASE"/>
    <property type="match status" value="1"/>
</dbReference>
<feature type="compositionally biased region" description="Polar residues" evidence="6">
    <location>
        <begin position="156"/>
        <end position="173"/>
    </location>
</feature>
<evidence type="ECO:0000256" key="3">
    <source>
        <dbReference type="ARBA" id="ARBA00022786"/>
    </source>
</evidence>
<dbReference type="PANTHER" id="PTHR47764">
    <property type="entry name" value="UBIQUITIN-LIKE-SPECIFIC PROTEASE 2B-RELATED"/>
    <property type="match status" value="1"/>
</dbReference>
<dbReference type="AlphaFoldDB" id="A0A5A7RD91"/>
<keyword evidence="4" id="KW-0378">Hydrolase</keyword>
<dbReference type="GO" id="GO:0006508">
    <property type="term" value="P:proteolysis"/>
    <property type="evidence" value="ECO:0007669"/>
    <property type="project" value="UniProtKB-KW"/>
</dbReference>
<dbReference type="InterPro" id="IPR057375">
    <property type="entry name" value="ULP2A/B_PH"/>
</dbReference>
<feature type="region of interest" description="Disordered" evidence="6">
    <location>
        <begin position="612"/>
        <end position="632"/>
    </location>
</feature>
<dbReference type="FunFam" id="3.30.310.130:FF:000006">
    <property type="entry name" value="Probable ubiquitin-like-specific protease 2B"/>
    <property type="match status" value="1"/>
</dbReference>